<evidence type="ECO:0000313" key="2">
    <source>
        <dbReference type="EMBL" id="OCH86404.1"/>
    </source>
</evidence>
<feature type="compositionally biased region" description="Basic and acidic residues" evidence="1">
    <location>
        <begin position="171"/>
        <end position="181"/>
    </location>
</feature>
<organism evidence="3 4">
    <name type="scientific">Obba rivulosa</name>
    <dbReference type="NCBI Taxonomy" id="1052685"/>
    <lineage>
        <taxon>Eukaryota</taxon>
        <taxon>Fungi</taxon>
        <taxon>Dikarya</taxon>
        <taxon>Basidiomycota</taxon>
        <taxon>Agaricomycotina</taxon>
        <taxon>Agaricomycetes</taxon>
        <taxon>Polyporales</taxon>
        <taxon>Gelatoporiaceae</taxon>
        <taxon>Obba</taxon>
    </lineage>
</organism>
<name>A0A8E2AVS0_9APHY</name>
<dbReference type="Proteomes" id="UP000250043">
    <property type="component" value="Unassembled WGS sequence"/>
</dbReference>
<proteinExistence type="predicted"/>
<sequence>MEPQQAPTVGREIETDTRATSRQDGHEGWIGRQGVDANSYRHGDDRFSALDKRLEAPVNEDAPQEMDSEWWDHDFLGGLGAGVYQSSPPRIRHNAAEDLSFEIPTLPSADLLRACVSFELALAQVGEDSVDVVPVDLCTEVTSLDDAYLPPEWSDDDLRSFSESPALIRDSTPDTQRRDCSPDIMTPDDGEGNVVCAPLNGKIKALELEPGVDTPLRCHHQQLGLRKRVHAA</sequence>
<evidence type="ECO:0000313" key="4">
    <source>
        <dbReference type="Proteomes" id="UP000250043"/>
    </source>
</evidence>
<dbReference type="AlphaFoldDB" id="A0A8E2AVS0"/>
<reference evidence="3 4" key="1">
    <citation type="submission" date="2016-07" db="EMBL/GenBank/DDBJ databases">
        <title>Draft genome of the white-rot fungus Obba rivulosa 3A-2.</title>
        <authorList>
            <consortium name="DOE Joint Genome Institute"/>
            <person name="Miettinen O."/>
            <person name="Riley R."/>
            <person name="Acob R."/>
            <person name="Barry K."/>
            <person name="Cullen D."/>
            <person name="De Vries R."/>
            <person name="Hainaut M."/>
            <person name="Hatakka A."/>
            <person name="Henrissat B."/>
            <person name="Hilden K."/>
            <person name="Kuo R."/>
            <person name="Labutti K."/>
            <person name="Lipzen A."/>
            <person name="Makela M.R."/>
            <person name="Sandor L."/>
            <person name="Spatafora J.W."/>
            <person name="Grigoriev I.V."/>
            <person name="Hibbett D.S."/>
        </authorList>
    </citation>
    <scope>NUCLEOTIDE SEQUENCE [LARGE SCALE GENOMIC DNA]</scope>
    <source>
        <strain evidence="3 4">3A-2</strain>
    </source>
</reference>
<feature type="region of interest" description="Disordered" evidence="1">
    <location>
        <begin position="1"/>
        <end position="42"/>
    </location>
</feature>
<dbReference type="EMBL" id="KV722530">
    <property type="protein sequence ID" value="OCH86404.1"/>
    <property type="molecule type" value="Genomic_DNA"/>
</dbReference>
<gene>
    <name evidence="2" type="ORF">OBBRIDRAFT_243130</name>
    <name evidence="3" type="ORF">OBBRIDRAFT_834405</name>
</gene>
<evidence type="ECO:0000313" key="3">
    <source>
        <dbReference type="EMBL" id="OCH91253.1"/>
    </source>
</evidence>
<dbReference type="OrthoDB" id="2816349at2759"/>
<accession>A0A8E2AVS0</accession>
<keyword evidence="4" id="KW-1185">Reference proteome</keyword>
<feature type="compositionally biased region" description="Basic and acidic residues" evidence="1">
    <location>
        <begin position="11"/>
        <end position="29"/>
    </location>
</feature>
<protein>
    <submittedName>
        <fullName evidence="3">Uncharacterized protein</fullName>
    </submittedName>
</protein>
<evidence type="ECO:0000256" key="1">
    <source>
        <dbReference type="SAM" id="MobiDB-lite"/>
    </source>
</evidence>
<dbReference type="EMBL" id="KV722389">
    <property type="protein sequence ID" value="OCH91253.1"/>
    <property type="molecule type" value="Genomic_DNA"/>
</dbReference>
<feature type="region of interest" description="Disordered" evidence="1">
    <location>
        <begin position="164"/>
        <end position="192"/>
    </location>
</feature>